<name>A0A7C4D7T8_STAMA</name>
<comment type="caution">
    <text evidence="1">The sequence shown here is derived from an EMBL/GenBank/DDBJ whole genome shotgun (WGS) entry which is preliminary data.</text>
</comment>
<sequence>MRIPRGSLIIEPYNLGFNETYFLFKQLLRLNYRFIDIVIYPNYYIGRRIDLNSIHQYIAAPFSIVIVNPINVLEEITSIVKEIYVVEKDAWIDSRKVDLVDFIEILEQVFNVLNQCSTGVFEREDYVIEVKCVDEDCSDIIVVDYVNAPLNWIVENSILFFEKDLINEVVSRKPVEHVLSYVKCSDRYIPLLVYKTSLFKTKIEYFISKNCKSIEKYILWSLIDILLKK</sequence>
<evidence type="ECO:0000313" key="1">
    <source>
        <dbReference type="EMBL" id="HGM59014.1"/>
    </source>
</evidence>
<accession>A0A7C4D7T8</accession>
<protein>
    <submittedName>
        <fullName evidence="1">Uncharacterized protein</fullName>
    </submittedName>
</protein>
<gene>
    <name evidence="1" type="ORF">ENU14_05470</name>
</gene>
<dbReference type="EMBL" id="DTBJ01000046">
    <property type="protein sequence ID" value="HGM59014.1"/>
    <property type="molecule type" value="Genomic_DNA"/>
</dbReference>
<organism evidence="1">
    <name type="scientific">Staphylothermus marinus</name>
    <dbReference type="NCBI Taxonomy" id="2280"/>
    <lineage>
        <taxon>Archaea</taxon>
        <taxon>Thermoproteota</taxon>
        <taxon>Thermoprotei</taxon>
        <taxon>Desulfurococcales</taxon>
        <taxon>Desulfurococcaceae</taxon>
        <taxon>Staphylothermus</taxon>
    </lineage>
</organism>
<proteinExistence type="predicted"/>
<reference evidence="1" key="1">
    <citation type="journal article" date="2020" name="mSystems">
        <title>Genome- and Community-Level Interaction Insights into Carbon Utilization and Element Cycling Functions of Hydrothermarchaeota in Hydrothermal Sediment.</title>
        <authorList>
            <person name="Zhou Z."/>
            <person name="Liu Y."/>
            <person name="Xu W."/>
            <person name="Pan J."/>
            <person name="Luo Z.H."/>
            <person name="Li M."/>
        </authorList>
    </citation>
    <scope>NUCLEOTIDE SEQUENCE [LARGE SCALE GENOMIC DNA]</scope>
    <source>
        <strain evidence="1">SpSt-642</strain>
    </source>
</reference>
<dbReference type="AlphaFoldDB" id="A0A7C4D7T8"/>